<feature type="binding site" evidence="14">
    <location>
        <position position="621"/>
    </location>
    <ligand>
        <name>ATP</name>
        <dbReference type="ChEBI" id="CHEBI:30616"/>
    </ligand>
</feature>
<name>A0A7M7NKF1_STRPU</name>
<evidence type="ECO:0000256" key="14">
    <source>
        <dbReference type="PROSITE-ProRule" id="PRU10141"/>
    </source>
</evidence>
<dbReference type="InterPro" id="IPR036028">
    <property type="entry name" value="SH3-like_dom_sf"/>
</dbReference>
<evidence type="ECO:0000259" key="19">
    <source>
        <dbReference type="PROSITE" id="PS50011"/>
    </source>
</evidence>
<feature type="domain" description="Protein kinase" evidence="19">
    <location>
        <begin position="592"/>
        <end position="856"/>
    </location>
</feature>
<dbReference type="GeneID" id="100887937"/>
<feature type="compositionally biased region" description="Low complexity" evidence="16">
    <location>
        <begin position="48"/>
        <end position="60"/>
    </location>
</feature>
<dbReference type="Pfam" id="PF07714">
    <property type="entry name" value="PK_Tyr_Ser-Thr"/>
    <property type="match status" value="1"/>
</dbReference>
<dbReference type="Gene3D" id="2.30.29.30">
    <property type="entry name" value="Pleckstrin-homology domain (PH domain)/Phosphotyrosine-binding domain (PTB)"/>
    <property type="match status" value="1"/>
</dbReference>
<dbReference type="InterPro" id="IPR008266">
    <property type="entry name" value="Tyr_kinase_AS"/>
</dbReference>
<dbReference type="PRINTS" id="PR00109">
    <property type="entry name" value="TYRKINASE"/>
</dbReference>
<evidence type="ECO:0000259" key="18">
    <source>
        <dbReference type="PROSITE" id="PS50002"/>
    </source>
</evidence>
<feature type="compositionally biased region" description="Low complexity" evidence="16">
    <location>
        <begin position="1"/>
        <end position="17"/>
    </location>
</feature>
<feature type="region of interest" description="Disordered" evidence="16">
    <location>
        <begin position="354"/>
        <end position="402"/>
    </location>
</feature>
<dbReference type="FunFam" id="3.30.200.20:FF:000053">
    <property type="entry name" value="Tyrosine-protein kinase"/>
    <property type="match status" value="1"/>
</dbReference>
<dbReference type="InterPro" id="IPR000980">
    <property type="entry name" value="SH2"/>
</dbReference>
<evidence type="ECO:0000256" key="11">
    <source>
        <dbReference type="PROSITE-ProRule" id="PRU00191"/>
    </source>
</evidence>
<protein>
    <recommendedName>
        <fullName evidence="15">Tyrosine-protein kinase</fullName>
        <ecNumber evidence="15">2.7.10.2</ecNumber>
    </recommendedName>
</protein>
<dbReference type="FunCoup" id="A0A7M7NKF1">
    <property type="interactions" value="809"/>
</dbReference>
<dbReference type="GO" id="GO:0005886">
    <property type="term" value="C:plasma membrane"/>
    <property type="evidence" value="ECO:0000318"/>
    <property type="project" value="GO_Central"/>
</dbReference>
<sequence length="856" mass="98008">MSTSGYSTGSFSTGSFSLDSDHGFRLSPRRSKNPSGKKREKLKVLFDSGTESSEEGSLGLKYGGERFQLPDPVPSDPVTSDPVTSVPESSTPDSSIPEGFDPSIEGPNEIYDIADHGSVKRNFNDLYGGIRRSSYDSIISDSGNQQEPRRGSYPRIFISHRDIPEPDYDDLPRDIPEQDYDDLPRNYIPERDYDDLSQDIRVTQSHLHHATISSVVSKPIDTIVAKKSEARSLPIQAFLNGHLFLDVSRLPHVRNKRGKEKNRIDLNQIKVVEPVADGAFENRQNGIQVTYSEQHTDVTLYFFPSSKEEQYNWLCDLRSLVQANSNLSDRYHYGIWTTKWTCCQKDYKGAPGCQNTFRQQPQPQHQHTDNGIRPPVPPTPVPTPNPTPRPPKPPIPNPPVTDRPKMIVIAKYDYDPLETIDIPLKRGKEYSVLNNSRDYWWKVRDRHGREGFIPSNYVEEKSKYSTGLERYDWFNGTWSRQRTELELKQESKEGCFTVRNSRTPGLCTLSVLAKEKGPSGEDVVRHYHIKQNSIKEFYVAEKHCFRDMGKLVEYHQHNAGGLITRLRNPPGFTLPTTAGLGSTKWEINRSELKILQELGRGQFGIVHLAKLTHNNRFVAVKRMQEGSMSEEDFIDEAKVMKELQHENLVQLYGVTSAQRPMCIVTEYMSKGCLLSYLRTHKFMLLENTAILIYMTQQVCFGMAYLESKGFIHRDLAARNCLVGDKHIVKVADFGLTRYVMDDEYTSSGTKFPIKWAPPEVLHYTRFSSKSDVWAFGILMWEVFSGGLAPYPAMSNVEVVDQVTRHNYRMERPDHCPYQMYRIMKDCWREKTDDRPSFSTLIGKLDQLSDKTEFHHS</sequence>
<dbReference type="EC" id="2.7.10.2" evidence="15"/>
<dbReference type="Gene3D" id="1.10.510.10">
    <property type="entry name" value="Transferase(Phosphotransferase) domain 1"/>
    <property type="match status" value="1"/>
</dbReference>
<dbReference type="Gene3D" id="3.30.505.10">
    <property type="entry name" value="SH2 domain"/>
    <property type="match status" value="1"/>
</dbReference>
<keyword evidence="8 11" id="KW-0727">SH2 domain</keyword>
<dbReference type="GO" id="GO:0005524">
    <property type="term" value="F:ATP binding"/>
    <property type="evidence" value="ECO:0007669"/>
    <property type="project" value="UniProtKB-UniRule"/>
</dbReference>
<accession>A0A7M7NKF1</accession>
<dbReference type="InterPro" id="IPR011009">
    <property type="entry name" value="Kinase-like_dom_sf"/>
</dbReference>
<evidence type="ECO:0000256" key="1">
    <source>
        <dbReference type="ARBA" id="ARBA00001947"/>
    </source>
</evidence>
<dbReference type="InterPro" id="IPR001245">
    <property type="entry name" value="Ser-Thr/Tyr_kinase_cat_dom"/>
</dbReference>
<feature type="domain" description="SH3" evidence="18">
    <location>
        <begin position="403"/>
        <end position="463"/>
    </location>
</feature>
<evidence type="ECO:0000256" key="6">
    <source>
        <dbReference type="ARBA" id="ARBA00022777"/>
    </source>
</evidence>
<evidence type="ECO:0000256" key="10">
    <source>
        <dbReference type="ARBA" id="ARBA00051245"/>
    </source>
</evidence>
<dbReference type="FunFam" id="1.10.510.10:FF:000052">
    <property type="entry name" value="Tyrosine-protein kinase"/>
    <property type="match status" value="1"/>
</dbReference>
<evidence type="ECO:0000256" key="12">
    <source>
        <dbReference type="PROSITE-ProRule" id="PRU00192"/>
    </source>
</evidence>
<keyword evidence="13" id="KW-0862">Zinc</keyword>
<keyword evidence="3" id="KW-0597">Phosphoprotein</keyword>
<keyword evidence="6 15" id="KW-0418">Kinase</keyword>
<dbReference type="KEGG" id="spu:100887937"/>
<dbReference type="InterPro" id="IPR017441">
    <property type="entry name" value="Protein_kinase_ATP_BS"/>
</dbReference>
<dbReference type="Proteomes" id="UP000007110">
    <property type="component" value="Unassembled WGS sequence"/>
</dbReference>
<dbReference type="GO" id="GO:0035556">
    <property type="term" value="P:intracellular signal transduction"/>
    <property type="evidence" value="ECO:0007669"/>
    <property type="project" value="InterPro"/>
</dbReference>
<evidence type="ECO:0000313" key="20">
    <source>
        <dbReference type="EnsemblMetazoa" id="XP_030836120"/>
    </source>
</evidence>
<keyword evidence="21" id="KW-1185">Reference proteome</keyword>
<keyword evidence="5 14" id="KW-0547">Nucleotide-binding</keyword>
<dbReference type="SUPFAM" id="SSF56112">
    <property type="entry name" value="Protein kinase-like (PK-like)"/>
    <property type="match status" value="1"/>
</dbReference>
<dbReference type="InterPro" id="IPR050198">
    <property type="entry name" value="Non-receptor_tyrosine_kinases"/>
</dbReference>
<feature type="domain" description="SH2" evidence="17">
    <location>
        <begin position="473"/>
        <end position="570"/>
    </location>
</feature>
<dbReference type="Pfam" id="PF00018">
    <property type="entry name" value="SH3_1"/>
    <property type="match status" value="1"/>
</dbReference>
<feature type="region of interest" description="Disordered" evidence="16">
    <location>
        <begin position="162"/>
        <end position="186"/>
    </location>
</feature>
<evidence type="ECO:0000256" key="3">
    <source>
        <dbReference type="ARBA" id="ARBA00022553"/>
    </source>
</evidence>
<dbReference type="EnsemblMetazoa" id="XM_030980260">
    <property type="protein sequence ID" value="XP_030836120"/>
    <property type="gene ID" value="LOC100887937"/>
</dbReference>
<comment type="cofactor">
    <cofactor evidence="1">
        <name>Zn(2+)</name>
        <dbReference type="ChEBI" id="CHEBI:29105"/>
    </cofactor>
</comment>
<keyword evidence="13" id="KW-0863">Zinc-finger</keyword>
<keyword evidence="13" id="KW-0479">Metal-binding</keyword>
<evidence type="ECO:0000256" key="4">
    <source>
        <dbReference type="ARBA" id="ARBA00022679"/>
    </source>
</evidence>
<feature type="compositionally biased region" description="Basic residues" evidence="16">
    <location>
        <begin position="27"/>
        <end position="41"/>
    </location>
</feature>
<dbReference type="InterPro" id="IPR001452">
    <property type="entry name" value="SH3_domain"/>
</dbReference>
<organism evidence="20 21">
    <name type="scientific">Strongylocentrotus purpuratus</name>
    <name type="common">Purple sea urchin</name>
    <dbReference type="NCBI Taxonomy" id="7668"/>
    <lineage>
        <taxon>Eukaryota</taxon>
        <taxon>Metazoa</taxon>
        <taxon>Echinodermata</taxon>
        <taxon>Eleutherozoa</taxon>
        <taxon>Echinozoa</taxon>
        <taxon>Echinoidea</taxon>
        <taxon>Euechinoidea</taxon>
        <taxon>Echinacea</taxon>
        <taxon>Camarodonta</taxon>
        <taxon>Echinidea</taxon>
        <taxon>Strongylocentrotidae</taxon>
        <taxon>Strongylocentrotus</taxon>
    </lineage>
</organism>
<evidence type="ECO:0000256" key="16">
    <source>
        <dbReference type="SAM" id="MobiDB-lite"/>
    </source>
</evidence>
<dbReference type="InterPro" id="IPR011993">
    <property type="entry name" value="PH-like_dom_sf"/>
</dbReference>
<dbReference type="PROSITE" id="PS51113">
    <property type="entry name" value="ZF_BTK"/>
    <property type="match status" value="1"/>
</dbReference>
<dbReference type="GO" id="GO:0008270">
    <property type="term" value="F:zinc ion binding"/>
    <property type="evidence" value="ECO:0007669"/>
    <property type="project" value="UniProtKB-KW"/>
</dbReference>
<dbReference type="Gene3D" id="2.30.30.40">
    <property type="entry name" value="SH3 Domains"/>
    <property type="match status" value="1"/>
</dbReference>
<dbReference type="PANTHER" id="PTHR24418">
    <property type="entry name" value="TYROSINE-PROTEIN KINASE"/>
    <property type="match status" value="1"/>
</dbReference>
<evidence type="ECO:0000256" key="15">
    <source>
        <dbReference type="RuleBase" id="RU362096"/>
    </source>
</evidence>
<comment type="catalytic activity">
    <reaction evidence="10 15">
        <text>L-tyrosyl-[protein] + ATP = O-phospho-L-tyrosyl-[protein] + ADP + H(+)</text>
        <dbReference type="Rhea" id="RHEA:10596"/>
        <dbReference type="Rhea" id="RHEA-COMP:10136"/>
        <dbReference type="Rhea" id="RHEA-COMP:20101"/>
        <dbReference type="ChEBI" id="CHEBI:15378"/>
        <dbReference type="ChEBI" id="CHEBI:30616"/>
        <dbReference type="ChEBI" id="CHEBI:46858"/>
        <dbReference type="ChEBI" id="CHEBI:61978"/>
        <dbReference type="ChEBI" id="CHEBI:456216"/>
        <dbReference type="EC" id="2.7.10.2"/>
    </reaction>
</comment>
<dbReference type="SMART" id="SM00252">
    <property type="entry name" value="SH2"/>
    <property type="match status" value="1"/>
</dbReference>
<dbReference type="SUPFAM" id="SSF50044">
    <property type="entry name" value="SH3-domain"/>
    <property type="match status" value="1"/>
</dbReference>
<dbReference type="SMART" id="SM00326">
    <property type="entry name" value="SH3"/>
    <property type="match status" value="1"/>
</dbReference>
<dbReference type="SUPFAM" id="SSF55550">
    <property type="entry name" value="SH2 domain"/>
    <property type="match status" value="1"/>
</dbReference>
<feature type="region of interest" description="Disordered" evidence="16">
    <location>
        <begin position="1"/>
        <end position="104"/>
    </location>
</feature>
<keyword evidence="9 15" id="KW-0829">Tyrosine-protein kinase</keyword>
<comment type="similarity">
    <text evidence="15">Belongs to the protein kinase superfamily. Tyr protein kinase family.</text>
</comment>
<dbReference type="RefSeq" id="XP_030836120.1">
    <property type="nucleotide sequence ID" value="XM_030980260.1"/>
</dbReference>
<feature type="compositionally biased region" description="Polar residues" evidence="16">
    <location>
        <begin position="354"/>
        <end position="365"/>
    </location>
</feature>
<dbReference type="SUPFAM" id="SSF50729">
    <property type="entry name" value="PH domain-like"/>
    <property type="match status" value="1"/>
</dbReference>
<evidence type="ECO:0000259" key="17">
    <source>
        <dbReference type="PROSITE" id="PS50001"/>
    </source>
</evidence>
<dbReference type="SMART" id="SM00219">
    <property type="entry name" value="TyrKc"/>
    <property type="match status" value="1"/>
</dbReference>
<dbReference type="Pfam" id="PF00017">
    <property type="entry name" value="SH2"/>
    <property type="match status" value="1"/>
</dbReference>
<dbReference type="PROSITE" id="PS00109">
    <property type="entry name" value="PROTEIN_KINASE_TYR"/>
    <property type="match status" value="1"/>
</dbReference>
<reference evidence="20" key="2">
    <citation type="submission" date="2021-01" db="UniProtKB">
        <authorList>
            <consortium name="EnsemblMetazoa"/>
        </authorList>
    </citation>
    <scope>IDENTIFICATION</scope>
</reference>
<reference evidence="21" key="1">
    <citation type="submission" date="2015-02" db="EMBL/GenBank/DDBJ databases">
        <title>Genome sequencing for Strongylocentrotus purpuratus.</title>
        <authorList>
            <person name="Murali S."/>
            <person name="Liu Y."/>
            <person name="Vee V."/>
            <person name="English A."/>
            <person name="Wang M."/>
            <person name="Skinner E."/>
            <person name="Han Y."/>
            <person name="Muzny D.M."/>
            <person name="Worley K.C."/>
            <person name="Gibbs R.A."/>
        </authorList>
    </citation>
    <scope>NUCLEOTIDE SEQUENCE</scope>
</reference>
<dbReference type="PROSITE" id="PS50001">
    <property type="entry name" value="SH2"/>
    <property type="match status" value="1"/>
</dbReference>
<keyword evidence="2 12" id="KW-0728">SH3 domain</keyword>
<dbReference type="InParanoid" id="A0A7M7NKF1"/>
<evidence type="ECO:0000256" key="8">
    <source>
        <dbReference type="ARBA" id="ARBA00022999"/>
    </source>
</evidence>
<keyword evidence="7 14" id="KW-0067">ATP-binding</keyword>
<dbReference type="PROSITE" id="PS50002">
    <property type="entry name" value="SH3"/>
    <property type="match status" value="1"/>
</dbReference>
<proteinExistence type="inferred from homology"/>
<keyword evidence="4 15" id="KW-0808">Transferase</keyword>
<dbReference type="InterPro" id="IPR020635">
    <property type="entry name" value="Tyr_kinase_cat_dom"/>
</dbReference>
<evidence type="ECO:0000313" key="21">
    <source>
        <dbReference type="Proteomes" id="UP000007110"/>
    </source>
</evidence>
<evidence type="ECO:0000256" key="5">
    <source>
        <dbReference type="ARBA" id="ARBA00022741"/>
    </source>
</evidence>
<dbReference type="InterPro" id="IPR036860">
    <property type="entry name" value="SH2_dom_sf"/>
</dbReference>
<dbReference type="PROSITE" id="PS50011">
    <property type="entry name" value="PROTEIN_KINASE_DOM"/>
    <property type="match status" value="1"/>
</dbReference>
<feature type="compositionally biased region" description="Pro residues" evidence="16">
    <location>
        <begin position="374"/>
        <end position="401"/>
    </location>
</feature>
<dbReference type="OrthoDB" id="28230at2759"/>
<evidence type="ECO:0000256" key="7">
    <source>
        <dbReference type="ARBA" id="ARBA00022840"/>
    </source>
</evidence>
<dbReference type="PROSITE" id="PS00107">
    <property type="entry name" value="PROTEIN_KINASE_ATP"/>
    <property type="match status" value="1"/>
</dbReference>
<dbReference type="GO" id="GO:0004715">
    <property type="term" value="F:non-membrane spanning protein tyrosine kinase activity"/>
    <property type="evidence" value="ECO:0000318"/>
    <property type="project" value="GO_Central"/>
</dbReference>
<dbReference type="InterPro" id="IPR000719">
    <property type="entry name" value="Prot_kinase_dom"/>
</dbReference>
<dbReference type="InterPro" id="IPR001562">
    <property type="entry name" value="Znf_Btk_motif"/>
</dbReference>
<evidence type="ECO:0000256" key="13">
    <source>
        <dbReference type="PROSITE-ProRule" id="PRU00432"/>
    </source>
</evidence>
<feature type="compositionally biased region" description="Low complexity" evidence="16">
    <location>
        <begin position="76"/>
        <end position="95"/>
    </location>
</feature>
<evidence type="ECO:0000256" key="2">
    <source>
        <dbReference type="ARBA" id="ARBA00022443"/>
    </source>
</evidence>
<evidence type="ECO:0000256" key="9">
    <source>
        <dbReference type="ARBA" id="ARBA00023137"/>
    </source>
</evidence>
<dbReference type="AlphaFoldDB" id="A0A7M7NKF1"/>
<dbReference type="OMA" id="YNPFGDI"/>